<keyword evidence="4 9" id="KW-0812">Transmembrane</keyword>
<sequence length="449" mass="49876">MAFELTREFLDDVEEAIEARNDSFVRQSLEDLYPADISNILYELEDKPAKYIIDLLDKEESAEIISNLDPYRRVDFLKLFDTAELAELINYIDSDDAADILNEQPGKVREEVIALLQNREKARYIIDLLHYEEDTAGGLMAKELVKCNINWSVVQCVDEIRRQAQKVEKVNSVYVVDDQGILKGRVSLKKLVLYKANTRVADIYDDDVISVESHQSAEEVAEIMERYDLESIPVVNVRGKLLGRITIDDIVDVIREQADLDRQAMTGLTGDAEDDDTVFASLKARLPWLMIGMAGGLLAARFMGFFENEIAVVPALAFFTTLIQGTGGNVGIQSSSVILQSLANKSVIETNTLQRLARVLLIGILNGLVLSLIVFAFNMLLLRTEFKLAIVVSIALISVVLVASFTGTVTPLILDKFGVNPAVATGPFITTANDILGIAVYFMTARMLL</sequence>
<comment type="function">
    <text evidence="9">Acts as a magnesium transporter.</text>
</comment>
<dbReference type="SUPFAM" id="SSF158791">
    <property type="entry name" value="MgtE N-terminal domain-like"/>
    <property type="match status" value="1"/>
</dbReference>
<dbReference type="InterPro" id="IPR038076">
    <property type="entry name" value="MgtE_N_sf"/>
</dbReference>
<evidence type="ECO:0000256" key="1">
    <source>
        <dbReference type="ARBA" id="ARBA00004141"/>
    </source>
</evidence>
<dbReference type="SMART" id="SM00924">
    <property type="entry name" value="MgtE_N"/>
    <property type="match status" value="1"/>
</dbReference>
<dbReference type="SMART" id="SM00116">
    <property type="entry name" value="CBS"/>
    <property type="match status" value="2"/>
</dbReference>
<dbReference type="Pfam" id="PF00571">
    <property type="entry name" value="CBS"/>
    <property type="match status" value="2"/>
</dbReference>
<dbReference type="SUPFAM" id="SSF161093">
    <property type="entry name" value="MgtE membrane domain-like"/>
    <property type="match status" value="1"/>
</dbReference>
<gene>
    <name evidence="11" type="primary">mgtE</name>
    <name evidence="11" type="ORF">Q0590_15295</name>
</gene>
<dbReference type="PROSITE" id="PS51371">
    <property type="entry name" value="CBS"/>
    <property type="match status" value="2"/>
</dbReference>
<evidence type="ECO:0000313" key="12">
    <source>
        <dbReference type="Proteomes" id="UP001168528"/>
    </source>
</evidence>
<evidence type="ECO:0000256" key="2">
    <source>
        <dbReference type="ARBA" id="ARBA00009749"/>
    </source>
</evidence>
<dbReference type="Pfam" id="PF01769">
    <property type="entry name" value="MgtE"/>
    <property type="match status" value="1"/>
</dbReference>
<dbReference type="InterPro" id="IPR006667">
    <property type="entry name" value="SLC41_membr_dom"/>
</dbReference>
<keyword evidence="12" id="KW-1185">Reference proteome</keyword>
<dbReference type="Gene3D" id="1.25.60.10">
    <property type="entry name" value="MgtE N-terminal domain-like"/>
    <property type="match status" value="1"/>
</dbReference>
<evidence type="ECO:0000259" key="10">
    <source>
        <dbReference type="PROSITE" id="PS51371"/>
    </source>
</evidence>
<accession>A0ABT8R6Q6</accession>
<keyword evidence="5 9" id="KW-0460">Magnesium</keyword>
<feature type="transmembrane region" description="Helical" evidence="9">
    <location>
        <begin position="286"/>
        <end position="306"/>
    </location>
</feature>
<name>A0ABT8R6Q6_9BACT</name>
<dbReference type="Gene3D" id="1.10.357.20">
    <property type="entry name" value="SLC41 divalent cation transporters, integral membrane domain"/>
    <property type="match status" value="1"/>
</dbReference>
<feature type="transmembrane region" description="Helical" evidence="9">
    <location>
        <begin position="426"/>
        <end position="444"/>
    </location>
</feature>
<keyword evidence="7 9" id="KW-0472">Membrane</keyword>
<dbReference type="Pfam" id="PF03448">
    <property type="entry name" value="MgtE_N"/>
    <property type="match status" value="1"/>
</dbReference>
<feature type="domain" description="CBS" evidence="10">
    <location>
        <begin position="140"/>
        <end position="203"/>
    </location>
</feature>
<keyword evidence="9" id="KW-1003">Cell membrane</keyword>
<evidence type="ECO:0000313" key="11">
    <source>
        <dbReference type="EMBL" id="MDO1447634.1"/>
    </source>
</evidence>
<dbReference type="PANTHER" id="PTHR43773:SF1">
    <property type="entry name" value="MAGNESIUM TRANSPORTER MGTE"/>
    <property type="match status" value="1"/>
</dbReference>
<dbReference type="InterPro" id="IPR046342">
    <property type="entry name" value="CBS_dom_sf"/>
</dbReference>
<dbReference type="RefSeq" id="WP_302038439.1">
    <property type="nucleotide sequence ID" value="NZ_JAUKPO010000008.1"/>
</dbReference>
<comment type="caution">
    <text evidence="11">The sequence shown here is derived from an EMBL/GenBank/DDBJ whole genome shotgun (WGS) entry which is preliminary data.</text>
</comment>
<proteinExistence type="inferred from homology"/>
<protein>
    <recommendedName>
        <fullName evidence="9">Magnesium transporter MgtE</fullName>
    </recommendedName>
</protein>
<evidence type="ECO:0000256" key="4">
    <source>
        <dbReference type="ARBA" id="ARBA00022692"/>
    </source>
</evidence>
<comment type="subunit">
    <text evidence="9">Homodimer.</text>
</comment>
<organism evidence="11 12">
    <name type="scientific">Rhodocytophaga aerolata</name>
    <dbReference type="NCBI Taxonomy" id="455078"/>
    <lineage>
        <taxon>Bacteria</taxon>
        <taxon>Pseudomonadati</taxon>
        <taxon>Bacteroidota</taxon>
        <taxon>Cytophagia</taxon>
        <taxon>Cytophagales</taxon>
        <taxon>Rhodocytophagaceae</taxon>
        <taxon>Rhodocytophaga</taxon>
    </lineage>
</organism>
<dbReference type="InterPro" id="IPR000644">
    <property type="entry name" value="CBS_dom"/>
</dbReference>
<comment type="similarity">
    <text evidence="2 9">Belongs to the SLC41A transporter family.</text>
</comment>
<feature type="transmembrane region" description="Helical" evidence="9">
    <location>
        <begin position="388"/>
        <end position="414"/>
    </location>
</feature>
<keyword evidence="6 9" id="KW-1133">Transmembrane helix</keyword>
<feature type="domain" description="CBS" evidence="10">
    <location>
        <begin position="204"/>
        <end position="260"/>
    </location>
</feature>
<evidence type="ECO:0000256" key="6">
    <source>
        <dbReference type="ARBA" id="ARBA00022989"/>
    </source>
</evidence>
<keyword evidence="3 9" id="KW-0813">Transport</keyword>
<evidence type="ECO:0000256" key="5">
    <source>
        <dbReference type="ARBA" id="ARBA00022842"/>
    </source>
</evidence>
<reference evidence="11" key="1">
    <citation type="submission" date="2023-07" db="EMBL/GenBank/DDBJ databases">
        <title>The genome sequence of Rhodocytophaga aerolata KACC 12507.</title>
        <authorList>
            <person name="Zhang X."/>
        </authorList>
    </citation>
    <scope>NUCLEOTIDE SEQUENCE</scope>
    <source>
        <strain evidence="11">KACC 12507</strain>
    </source>
</reference>
<dbReference type="PANTHER" id="PTHR43773">
    <property type="entry name" value="MAGNESIUM TRANSPORTER MGTE"/>
    <property type="match status" value="1"/>
</dbReference>
<dbReference type="InterPro" id="IPR006668">
    <property type="entry name" value="Mg_transptr_MgtE_intracell_dom"/>
</dbReference>
<evidence type="ECO:0000256" key="8">
    <source>
        <dbReference type="PROSITE-ProRule" id="PRU00703"/>
    </source>
</evidence>
<dbReference type="EMBL" id="JAUKPO010000008">
    <property type="protein sequence ID" value="MDO1447634.1"/>
    <property type="molecule type" value="Genomic_DNA"/>
</dbReference>
<dbReference type="CDD" id="cd04606">
    <property type="entry name" value="CBS_pair_Mg_transporter"/>
    <property type="match status" value="1"/>
</dbReference>
<keyword evidence="9" id="KW-0479">Metal-binding</keyword>
<dbReference type="InterPro" id="IPR006669">
    <property type="entry name" value="MgtE_transporter"/>
</dbReference>
<comment type="caution">
    <text evidence="9">Lacks conserved residue(s) required for the propagation of feature annotation.</text>
</comment>
<dbReference type="InterPro" id="IPR036739">
    <property type="entry name" value="SLC41_membr_dom_sf"/>
</dbReference>
<dbReference type="NCBIfam" id="TIGR00400">
    <property type="entry name" value="mgtE"/>
    <property type="match status" value="1"/>
</dbReference>
<dbReference type="SUPFAM" id="SSF54631">
    <property type="entry name" value="CBS-domain pair"/>
    <property type="match status" value="1"/>
</dbReference>
<feature type="transmembrane region" description="Helical" evidence="9">
    <location>
        <begin position="359"/>
        <end position="381"/>
    </location>
</feature>
<evidence type="ECO:0000256" key="9">
    <source>
        <dbReference type="RuleBase" id="RU362011"/>
    </source>
</evidence>
<keyword evidence="8" id="KW-0129">CBS domain</keyword>
<evidence type="ECO:0000256" key="7">
    <source>
        <dbReference type="ARBA" id="ARBA00023136"/>
    </source>
</evidence>
<dbReference type="Gene3D" id="3.10.580.10">
    <property type="entry name" value="CBS-domain"/>
    <property type="match status" value="1"/>
</dbReference>
<evidence type="ECO:0000256" key="3">
    <source>
        <dbReference type="ARBA" id="ARBA00022448"/>
    </source>
</evidence>
<dbReference type="Proteomes" id="UP001168528">
    <property type="component" value="Unassembled WGS sequence"/>
</dbReference>
<comment type="subcellular location">
    <subcellularLocation>
        <location evidence="9">Cell membrane</location>
        <topology evidence="9">Multi-pass membrane protein</topology>
    </subcellularLocation>
    <subcellularLocation>
        <location evidence="1">Membrane</location>
        <topology evidence="1">Multi-pass membrane protein</topology>
    </subcellularLocation>
</comment>